<feature type="compositionally biased region" description="Polar residues" evidence="2">
    <location>
        <begin position="288"/>
        <end position="309"/>
    </location>
</feature>
<protein>
    <submittedName>
        <fullName evidence="4">Zinc finger, RING/FYVE/PHD-type</fullName>
    </submittedName>
</protein>
<feature type="compositionally biased region" description="Low complexity" evidence="2">
    <location>
        <begin position="310"/>
        <end position="321"/>
    </location>
</feature>
<dbReference type="SUPFAM" id="SSF57850">
    <property type="entry name" value="RING/U-box"/>
    <property type="match status" value="1"/>
</dbReference>
<reference evidence="4 5" key="1">
    <citation type="journal article" date="2018" name="Mol. Plant">
        <title>The genome of Artemisia annua provides insight into the evolution of Asteraceae family and artemisinin biosynthesis.</title>
        <authorList>
            <person name="Shen Q."/>
            <person name="Zhang L."/>
            <person name="Liao Z."/>
            <person name="Wang S."/>
            <person name="Yan T."/>
            <person name="Shi P."/>
            <person name="Liu M."/>
            <person name="Fu X."/>
            <person name="Pan Q."/>
            <person name="Wang Y."/>
            <person name="Lv Z."/>
            <person name="Lu X."/>
            <person name="Zhang F."/>
            <person name="Jiang W."/>
            <person name="Ma Y."/>
            <person name="Chen M."/>
            <person name="Hao X."/>
            <person name="Li L."/>
            <person name="Tang Y."/>
            <person name="Lv G."/>
            <person name="Zhou Y."/>
            <person name="Sun X."/>
            <person name="Brodelius P.E."/>
            <person name="Rose J.K.C."/>
            <person name="Tang K."/>
        </authorList>
    </citation>
    <scope>NUCLEOTIDE SEQUENCE [LARGE SCALE GENOMIC DNA]</scope>
    <source>
        <strain evidence="5">cv. Huhao1</strain>
        <tissue evidence="4">Leaf</tissue>
    </source>
</reference>
<accession>A0A2U1L741</accession>
<keyword evidence="1" id="KW-0479">Metal-binding</keyword>
<dbReference type="InterPro" id="IPR013083">
    <property type="entry name" value="Znf_RING/FYVE/PHD"/>
</dbReference>
<keyword evidence="1" id="KW-0863">Zinc-finger</keyword>
<feature type="region of interest" description="Disordered" evidence="2">
    <location>
        <begin position="236"/>
        <end position="260"/>
    </location>
</feature>
<dbReference type="PANTHER" id="PTHR46798">
    <property type="entry name" value="OS09G0511500 PROTEIN"/>
    <property type="match status" value="1"/>
</dbReference>
<sequence length="360" mass="39773">MGLEEAEEGGGKVSCSICLEDVTDFGDRAWAKLQCSHQFHLDCIGSAFNVKGVMQCPNCRKVEKGQWLYADGHRPYPDLNIDDLVNDDEVYELSYSEASLWCPYGGFTQLAATFDEVDFPATGYHDIVGQHAVFSEHGTVSSATHICPYVAYVQPIHPSTSSNTSANVPEGPSGYNNQWNSQSATSEIPNSYGFPAMDFHYQTHADQSSTMPRRPARTNADMSRGSYVHHPFVVGQSSSTRAPSSNSSYMTHPGSAARAQERSQAFQAYFQQPTNSPAMRTPLPTGPHRSNGQVQISQYGTSSDQTRGWSSSYNQSASSVSTEHNIWERDPNRPFHQSGGGSFRYRNGSDRTQSQSQYWL</sequence>
<dbReference type="PROSITE" id="PS50089">
    <property type="entry name" value="ZF_RING_2"/>
    <property type="match status" value="1"/>
</dbReference>
<dbReference type="AlphaFoldDB" id="A0A2U1L741"/>
<dbReference type="STRING" id="35608.A0A2U1L741"/>
<dbReference type="GO" id="GO:0008270">
    <property type="term" value="F:zinc ion binding"/>
    <property type="evidence" value="ECO:0007669"/>
    <property type="project" value="UniProtKB-KW"/>
</dbReference>
<organism evidence="4 5">
    <name type="scientific">Artemisia annua</name>
    <name type="common">Sweet wormwood</name>
    <dbReference type="NCBI Taxonomy" id="35608"/>
    <lineage>
        <taxon>Eukaryota</taxon>
        <taxon>Viridiplantae</taxon>
        <taxon>Streptophyta</taxon>
        <taxon>Embryophyta</taxon>
        <taxon>Tracheophyta</taxon>
        <taxon>Spermatophyta</taxon>
        <taxon>Magnoliopsida</taxon>
        <taxon>eudicotyledons</taxon>
        <taxon>Gunneridae</taxon>
        <taxon>Pentapetalae</taxon>
        <taxon>asterids</taxon>
        <taxon>campanulids</taxon>
        <taxon>Asterales</taxon>
        <taxon>Asteraceae</taxon>
        <taxon>Asteroideae</taxon>
        <taxon>Anthemideae</taxon>
        <taxon>Artemisiinae</taxon>
        <taxon>Artemisia</taxon>
    </lineage>
</organism>
<dbReference type="EMBL" id="PKPP01011091">
    <property type="protein sequence ID" value="PWA44808.1"/>
    <property type="molecule type" value="Genomic_DNA"/>
</dbReference>
<dbReference type="GO" id="GO:0004842">
    <property type="term" value="F:ubiquitin-protein transferase activity"/>
    <property type="evidence" value="ECO:0007669"/>
    <property type="project" value="InterPro"/>
</dbReference>
<dbReference type="Gene3D" id="3.30.40.10">
    <property type="entry name" value="Zinc/RING finger domain, C3HC4 (zinc finger)"/>
    <property type="match status" value="1"/>
</dbReference>
<evidence type="ECO:0000256" key="1">
    <source>
        <dbReference type="PROSITE-ProRule" id="PRU00175"/>
    </source>
</evidence>
<feature type="compositionally biased region" description="Polar residues" evidence="2">
    <location>
        <begin position="350"/>
        <end position="360"/>
    </location>
</feature>
<keyword evidence="1" id="KW-0862">Zinc</keyword>
<feature type="region of interest" description="Disordered" evidence="2">
    <location>
        <begin position="273"/>
        <end position="360"/>
    </location>
</feature>
<comment type="caution">
    <text evidence="4">The sequence shown here is derived from an EMBL/GenBank/DDBJ whole genome shotgun (WGS) entry which is preliminary data.</text>
</comment>
<evidence type="ECO:0000313" key="5">
    <source>
        <dbReference type="Proteomes" id="UP000245207"/>
    </source>
</evidence>
<gene>
    <name evidence="4" type="ORF">CTI12_AA523260</name>
</gene>
<dbReference type="OrthoDB" id="8062037at2759"/>
<proteinExistence type="predicted"/>
<evidence type="ECO:0000256" key="2">
    <source>
        <dbReference type="SAM" id="MobiDB-lite"/>
    </source>
</evidence>
<feature type="compositionally biased region" description="Low complexity" evidence="2">
    <location>
        <begin position="237"/>
        <end position="248"/>
    </location>
</feature>
<evidence type="ECO:0000313" key="4">
    <source>
        <dbReference type="EMBL" id="PWA44808.1"/>
    </source>
</evidence>
<dbReference type="SMART" id="SM00184">
    <property type="entry name" value="RING"/>
    <property type="match status" value="1"/>
</dbReference>
<evidence type="ECO:0000259" key="3">
    <source>
        <dbReference type="PROSITE" id="PS50089"/>
    </source>
</evidence>
<name>A0A2U1L741_ARTAN</name>
<keyword evidence="5" id="KW-1185">Reference proteome</keyword>
<dbReference type="CDD" id="cd16448">
    <property type="entry name" value="RING-H2"/>
    <property type="match status" value="1"/>
</dbReference>
<dbReference type="Pfam" id="PF13639">
    <property type="entry name" value="zf-RING_2"/>
    <property type="match status" value="1"/>
</dbReference>
<dbReference type="Proteomes" id="UP000245207">
    <property type="component" value="Unassembled WGS sequence"/>
</dbReference>
<dbReference type="InterPro" id="IPR044274">
    <property type="entry name" value="RFI2"/>
</dbReference>
<dbReference type="InterPro" id="IPR001841">
    <property type="entry name" value="Znf_RING"/>
</dbReference>
<feature type="domain" description="RING-type" evidence="3">
    <location>
        <begin position="15"/>
        <end position="60"/>
    </location>
</feature>
<dbReference type="PANTHER" id="PTHR46798:SF3">
    <property type="entry name" value="RING FINGER FAMILY PROTEIN"/>
    <property type="match status" value="1"/>
</dbReference>